<keyword evidence="2" id="KW-1185">Reference proteome</keyword>
<dbReference type="AlphaFoldDB" id="A0A810MT38"/>
<dbReference type="KEGG" id="pry:Prubr_11430"/>
<name>A0A810MT38_9ACTN</name>
<organism evidence="1 2">
    <name type="scientific">Polymorphospora rubra</name>
    <dbReference type="NCBI Taxonomy" id="338584"/>
    <lineage>
        <taxon>Bacteria</taxon>
        <taxon>Bacillati</taxon>
        <taxon>Actinomycetota</taxon>
        <taxon>Actinomycetes</taxon>
        <taxon>Micromonosporales</taxon>
        <taxon>Micromonosporaceae</taxon>
        <taxon>Polymorphospora</taxon>
    </lineage>
</organism>
<reference evidence="1" key="1">
    <citation type="submission" date="2020-08" db="EMBL/GenBank/DDBJ databases">
        <title>Whole genome shotgun sequence of Polymorphospora rubra NBRC 101157.</title>
        <authorList>
            <person name="Komaki H."/>
            <person name="Tamura T."/>
        </authorList>
    </citation>
    <scope>NUCLEOTIDE SEQUENCE</scope>
    <source>
        <strain evidence="1">NBRC 101157</strain>
    </source>
</reference>
<accession>A0A810MT38</accession>
<evidence type="ECO:0000313" key="1">
    <source>
        <dbReference type="EMBL" id="BCJ64122.1"/>
    </source>
</evidence>
<gene>
    <name evidence="1" type="ORF">Prubr_11430</name>
</gene>
<protein>
    <submittedName>
        <fullName evidence="1">Uncharacterized protein</fullName>
    </submittedName>
</protein>
<dbReference type="Proteomes" id="UP000680866">
    <property type="component" value="Chromosome"/>
</dbReference>
<dbReference type="RefSeq" id="WP_212822282.1">
    <property type="nucleotide sequence ID" value="NZ_AP023359.1"/>
</dbReference>
<evidence type="ECO:0000313" key="2">
    <source>
        <dbReference type="Proteomes" id="UP000680866"/>
    </source>
</evidence>
<dbReference type="EMBL" id="AP023359">
    <property type="protein sequence ID" value="BCJ64122.1"/>
    <property type="molecule type" value="Genomic_DNA"/>
</dbReference>
<sequence length="52" mass="6061">MSRVDQLRALVDERWPDRAAIEQERPDPAALQAQRRQDLITAMSRRPKECDA</sequence>
<proteinExistence type="predicted"/>